<dbReference type="GO" id="GO:0051026">
    <property type="term" value="P:chiasma assembly"/>
    <property type="evidence" value="ECO:0007669"/>
    <property type="project" value="TreeGrafter"/>
</dbReference>
<dbReference type="GO" id="GO:0000802">
    <property type="term" value="C:transverse filament"/>
    <property type="evidence" value="ECO:0007669"/>
    <property type="project" value="TreeGrafter"/>
</dbReference>
<proteinExistence type="predicted"/>
<dbReference type="GO" id="GO:0051878">
    <property type="term" value="P:lateral element assembly"/>
    <property type="evidence" value="ECO:0007669"/>
    <property type="project" value="TreeGrafter"/>
</dbReference>
<dbReference type="GO" id="GO:0003690">
    <property type="term" value="F:double-stranded DNA binding"/>
    <property type="evidence" value="ECO:0007669"/>
    <property type="project" value="TreeGrafter"/>
</dbReference>
<dbReference type="GO" id="GO:0000711">
    <property type="term" value="P:meiotic DNA repair synthesis"/>
    <property type="evidence" value="ECO:0007669"/>
    <property type="project" value="TreeGrafter"/>
</dbReference>
<dbReference type="PANTHER" id="PTHR46918:SF1">
    <property type="entry name" value="SYNAPTONEMAL COMPLEX PROTEIN 1"/>
    <property type="match status" value="1"/>
</dbReference>
<dbReference type="OMA" id="SWENIDS"/>
<keyword evidence="3" id="KW-1185">Reference proteome</keyword>
<dbReference type="GO" id="GO:0000801">
    <property type="term" value="C:central element"/>
    <property type="evidence" value="ECO:0007669"/>
    <property type="project" value="TreeGrafter"/>
</dbReference>
<dbReference type="InterPro" id="IPR008827">
    <property type="entry name" value="SYCP1"/>
</dbReference>
<evidence type="ECO:0000313" key="3">
    <source>
        <dbReference type="Proteomes" id="UP000694385"/>
    </source>
</evidence>
<dbReference type="PANTHER" id="PTHR46918">
    <property type="entry name" value="SYNAPTONEMAL COMPLEX PROTEIN 1"/>
    <property type="match status" value="1"/>
</dbReference>
<protein>
    <recommendedName>
        <fullName evidence="4">Synaptonemal complex protein 1</fullName>
    </recommendedName>
</protein>
<dbReference type="GO" id="GO:0001673">
    <property type="term" value="C:male germ cell nucleus"/>
    <property type="evidence" value="ECO:0007669"/>
    <property type="project" value="TreeGrafter"/>
</dbReference>
<evidence type="ECO:0000256" key="1">
    <source>
        <dbReference type="SAM" id="Coils"/>
    </source>
</evidence>
<organism evidence="2 3">
    <name type="scientific">Jaculus jaculus</name>
    <name type="common">Lesser Egyptian jerboa</name>
    <dbReference type="NCBI Taxonomy" id="51337"/>
    <lineage>
        <taxon>Eukaryota</taxon>
        <taxon>Metazoa</taxon>
        <taxon>Chordata</taxon>
        <taxon>Craniata</taxon>
        <taxon>Vertebrata</taxon>
        <taxon>Euteleostomi</taxon>
        <taxon>Mammalia</taxon>
        <taxon>Eutheria</taxon>
        <taxon>Euarchontoglires</taxon>
        <taxon>Glires</taxon>
        <taxon>Rodentia</taxon>
        <taxon>Myomorpha</taxon>
        <taxon>Dipodoidea</taxon>
        <taxon>Dipodidae</taxon>
        <taxon>Dipodinae</taxon>
        <taxon>Jaculus</taxon>
    </lineage>
</organism>
<dbReference type="Ensembl" id="ENSJJAT00000022627.1">
    <property type="protein sequence ID" value="ENSJJAP00000016119.1"/>
    <property type="gene ID" value="ENSJJAG00000018067.1"/>
</dbReference>
<dbReference type="GeneTree" id="ENSGT00390000003368"/>
<reference evidence="2" key="2">
    <citation type="submission" date="2025-09" db="UniProtKB">
        <authorList>
            <consortium name="Ensembl"/>
        </authorList>
    </citation>
    <scope>IDENTIFICATION</scope>
</reference>
<evidence type="ECO:0000313" key="2">
    <source>
        <dbReference type="Ensembl" id="ENSJJAP00000016119.1"/>
    </source>
</evidence>
<accession>A0A8C5KYV2</accession>
<name>A0A8C5KYV2_JACJA</name>
<reference evidence="2" key="1">
    <citation type="submission" date="2025-08" db="UniProtKB">
        <authorList>
            <consortium name="Ensembl"/>
        </authorList>
    </citation>
    <scope>IDENTIFICATION</scope>
</reference>
<sequence>MEKQKPFTLFVPPRLSSQVSAVKPQTLGGESSYFKTFNKCTEDDTGFPFAISNFSKNGDNIDSDPALQKQNFLPMIEQVANSGSCHYQEGLKDSDFEFENEKVSLKLEEEIQENKDLIKENNATRHLCNLLKETCARSAEKTKKYEYEREETRQVYVDLNNSIEKMIIAFEELRVQAENSRLEIH</sequence>
<feature type="coiled-coil region" evidence="1">
    <location>
        <begin position="100"/>
        <end position="127"/>
    </location>
</feature>
<keyword evidence="1" id="KW-0175">Coiled coil</keyword>
<dbReference type="Pfam" id="PF05483">
    <property type="entry name" value="SCP-1"/>
    <property type="match status" value="1"/>
</dbReference>
<dbReference type="AlphaFoldDB" id="A0A8C5KYV2"/>
<dbReference type="Proteomes" id="UP000694385">
    <property type="component" value="Unassembled WGS sequence"/>
</dbReference>
<evidence type="ECO:0008006" key="4">
    <source>
        <dbReference type="Google" id="ProtNLM"/>
    </source>
</evidence>